<evidence type="ECO:0000313" key="2">
    <source>
        <dbReference type="Proteomes" id="UP000024635"/>
    </source>
</evidence>
<accession>A0A016WWC3</accession>
<sequence length="68" mass="6863">MAHQLTTKVGCGVQTCDKLGKTLVQCAYTGAPMGADDDEIYPVGKPCSKCSGLTGTPNCSPLGGLCVA</sequence>
<evidence type="ECO:0008006" key="3">
    <source>
        <dbReference type="Google" id="ProtNLM"/>
    </source>
</evidence>
<proteinExistence type="predicted"/>
<comment type="caution">
    <text evidence="1">The sequence shown here is derived from an EMBL/GenBank/DDBJ whole genome shotgun (WGS) entry which is preliminary data.</text>
</comment>
<dbReference type="OrthoDB" id="5849517at2759"/>
<organism evidence="1 2">
    <name type="scientific">Ancylostoma ceylanicum</name>
    <dbReference type="NCBI Taxonomy" id="53326"/>
    <lineage>
        <taxon>Eukaryota</taxon>
        <taxon>Metazoa</taxon>
        <taxon>Ecdysozoa</taxon>
        <taxon>Nematoda</taxon>
        <taxon>Chromadorea</taxon>
        <taxon>Rhabditida</taxon>
        <taxon>Rhabditina</taxon>
        <taxon>Rhabditomorpha</taxon>
        <taxon>Strongyloidea</taxon>
        <taxon>Ancylostomatidae</taxon>
        <taxon>Ancylostomatinae</taxon>
        <taxon>Ancylostoma</taxon>
    </lineage>
</organism>
<keyword evidence="2" id="KW-1185">Reference proteome</keyword>
<dbReference type="SUPFAM" id="SSF55797">
    <property type="entry name" value="PR-1-like"/>
    <property type="match status" value="1"/>
</dbReference>
<evidence type="ECO:0000313" key="1">
    <source>
        <dbReference type="EMBL" id="EYC43906.1"/>
    </source>
</evidence>
<dbReference type="InterPro" id="IPR035940">
    <property type="entry name" value="CAP_sf"/>
</dbReference>
<name>A0A016WWC3_9BILA</name>
<dbReference type="Proteomes" id="UP000024635">
    <property type="component" value="Unassembled WGS sequence"/>
</dbReference>
<dbReference type="EMBL" id="JARK01000077">
    <property type="protein sequence ID" value="EYC43906.1"/>
    <property type="molecule type" value="Genomic_DNA"/>
</dbReference>
<dbReference type="Gene3D" id="3.40.33.10">
    <property type="entry name" value="CAP"/>
    <property type="match status" value="1"/>
</dbReference>
<reference evidence="2" key="1">
    <citation type="journal article" date="2015" name="Nat. Genet.">
        <title>The genome and transcriptome of the zoonotic hookworm Ancylostoma ceylanicum identify infection-specific gene families.</title>
        <authorList>
            <person name="Schwarz E.M."/>
            <person name="Hu Y."/>
            <person name="Antoshechkin I."/>
            <person name="Miller M.M."/>
            <person name="Sternberg P.W."/>
            <person name="Aroian R.V."/>
        </authorList>
    </citation>
    <scope>NUCLEOTIDE SEQUENCE</scope>
    <source>
        <strain evidence="2">HY135</strain>
    </source>
</reference>
<gene>
    <name evidence="1" type="primary">Acey_s0477.g2174</name>
    <name evidence="1" type="ORF">Y032_0477g2174</name>
</gene>
<dbReference type="AlphaFoldDB" id="A0A016WWC3"/>
<protein>
    <recommendedName>
        <fullName evidence="3">SCP domain-containing protein</fullName>
    </recommendedName>
</protein>